<feature type="transmembrane region" description="Helical" evidence="1">
    <location>
        <begin position="131"/>
        <end position="154"/>
    </location>
</feature>
<sequence>MHRPIAMARYDLAWPLAGVLAFGLSMLVLGVLSLMNGLPFWMPLNATTHTFYGPNAADFTGFDLAHTGLGAIINLAACFFWAAVTVFTVRGARKGRIGMAWLAGLGTALVAGVVDYALLPEFLRPGWELVLSPYAVAGGFLALGVGLSLGLIAAQRIADRNAESARLNAELGAVTDMITPTDHLVRSALDRRRHPSPHVIDQRQQRIDPANRVTDDLNLLQDNNKQPVVTARNERLKS</sequence>
<dbReference type="Proteomes" id="UP001597213">
    <property type="component" value="Unassembled WGS sequence"/>
</dbReference>
<proteinExistence type="predicted"/>
<keyword evidence="1" id="KW-0472">Membrane</keyword>
<gene>
    <name evidence="2" type="ORF">ACFSCT_05460</name>
</gene>
<dbReference type="RefSeq" id="WP_379140777.1">
    <property type="nucleotide sequence ID" value="NZ_JBHUEN010000015.1"/>
</dbReference>
<keyword evidence="1" id="KW-0812">Transmembrane</keyword>
<evidence type="ECO:0000256" key="1">
    <source>
        <dbReference type="SAM" id="Phobius"/>
    </source>
</evidence>
<reference evidence="3" key="1">
    <citation type="journal article" date="2019" name="Int. J. Syst. Evol. Microbiol.">
        <title>The Global Catalogue of Microorganisms (GCM) 10K type strain sequencing project: providing services to taxonomists for standard genome sequencing and annotation.</title>
        <authorList>
            <consortium name="The Broad Institute Genomics Platform"/>
            <consortium name="The Broad Institute Genome Sequencing Center for Infectious Disease"/>
            <person name="Wu L."/>
            <person name="Ma J."/>
        </authorList>
    </citation>
    <scope>NUCLEOTIDE SEQUENCE [LARGE SCALE GENOMIC DNA]</scope>
    <source>
        <strain evidence="3">CCUG 56029</strain>
    </source>
</reference>
<feature type="transmembrane region" description="Helical" evidence="1">
    <location>
        <begin position="12"/>
        <end position="35"/>
    </location>
</feature>
<evidence type="ECO:0008006" key="4">
    <source>
        <dbReference type="Google" id="ProtNLM"/>
    </source>
</evidence>
<evidence type="ECO:0000313" key="3">
    <source>
        <dbReference type="Proteomes" id="UP001597213"/>
    </source>
</evidence>
<protein>
    <recommendedName>
        <fullName evidence="4">DUF998 domain-containing protein</fullName>
    </recommendedName>
</protein>
<feature type="transmembrane region" description="Helical" evidence="1">
    <location>
        <begin position="64"/>
        <end position="87"/>
    </location>
</feature>
<evidence type="ECO:0000313" key="2">
    <source>
        <dbReference type="EMBL" id="MFD1881161.1"/>
    </source>
</evidence>
<organism evidence="2 3">
    <name type="scientific">Paracoccus pacificus</name>
    <dbReference type="NCBI Taxonomy" id="1463598"/>
    <lineage>
        <taxon>Bacteria</taxon>
        <taxon>Pseudomonadati</taxon>
        <taxon>Pseudomonadota</taxon>
        <taxon>Alphaproteobacteria</taxon>
        <taxon>Rhodobacterales</taxon>
        <taxon>Paracoccaceae</taxon>
        <taxon>Paracoccus</taxon>
    </lineage>
</organism>
<name>A0ABW4R4G8_9RHOB</name>
<keyword evidence="3" id="KW-1185">Reference proteome</keyword>
<accession>A0ABW4R4G8</accession>
<keyword evidence="1" id="KW-1133">Transmembrane helix</keyword>
<dbReference type="EMBL" id="JBHUEN010000015">
    <property type="protein sequence ID" value="MFD1881161.1"/>
    <property type="molecule type" value="Genomic_DNA"/>
</dbReference>
<feature type="transmembrane region" description="Helical" evidence="1">
    <location>
        <begin position="99"/>
        <end position="119"/>
    </location>
</feature>
<comment type="caution">
    <text evidence="2">The sequence shown here is derived from an EMBL/GenBank/DDBJ whole genome shotgun (WGS) entry which is preliminary data.</text>
</comment>